<dbReference type="PANTHER" id="PTHR34297:SF1">
    <property type="entry name" value="ASP23_GLS24 FAMILY ENVELOPE STRESS RESPONSE PROTEIN"/>
    <property type="match status" value="1"/>
</dbReference>
<sequence>MELDISKTVLIDIAATTVDRIGGLDIAPAPIKASEVLGGVRPGSGPRRPRALKVTRDGQFVSVEIGLNVEYGKNLVGVSQAVQRAVTENIELMTGLKVRAVNVTVQGLLLPPAQPTQTRPS</sequence>
<accession>A0A917UKM1</accession>
<dbReference type="RefSeq" id="WP_188960541.1">
    <property type="nucleotide sequence ID" value="NZ_BMOE01000001.1"/>
</dbReference>
<reference evidence="2" key="1">
    <citation type="journal article" date="2014" name="Int. J. Syst. Evol. Microbiol.">
        <title>Complete genome sequence of Corynebacterium casei LMG S-19264T (=DSM 44701T), isolated from a smear-ripened cheese.</title>
        <authorList>
            <consortium name="US DOE Joint Genome Institute (JGI-PGF)"/>
            <person name="Walter F."/>
            <person name="Albersmeier A."/>
            <person name="Kalinowski J."/>
            <person name="Ruckert C."/>
        </authorList>
    </citation>
    <scope>NUCLEOTIDE SEQUENCE</scope>
    <source>
        <strain evidence="2">JCM 14371</strain>
    </source>
</reference>
<dbReference type="AlphaFoldDB" id="A0A917UKM1"/>
<organism evidence="2 3">
    <name type="scientific">Deinococcus aquiradiocola</name>
    <dbReference type="NCBI Taxonomy" id="393059"/>
    <lineage>
        <taxon>Bacteria</taxon>
        <taxon>Thermotogati</taxon>
        <taxon>Deinococcota</taxon>
        <taxon>Deinococci</taxon>
        <taxon>Deinococcales</taxon>
        <taxon>Deinococcaceae</taxon>
        <taxon>Deinococcus</taxon>
    </lineage>
</organism>
<dbReference type="Proteomes" id="UP000635726">
    <property type="component" value="Unassembled WGS sequence"/>
</dbReference>
<evidence type="ECO:0000256" key="1">
    <source>
        <dbReference type="ARBA" id="ARBA00005721"/>
    </source>
</evidence>
<reference evidence="2" key="2">
    <citation type="submission" date="2020-09" db="EMBL/GenBank/DDBJ databases">
        <authorList>
            <person name="Sun Q."/>
            <person name="Ohkuma M."/>
        </authorList>
    </citation>
    <scope>NUCLEOTIDE SEQUENCE</scope>
    <source>
        <strain evidence="2">JCM 14371</strain>
    </source>
</reference>
<protein>
    <submittedName>
        <fullName evidence="2">Alkaline-shock protein</fullName>
    </submittedName>
</protein>
<name>A0A917UKM1_9DEIO</name>
<gene>
    <name evidence="2" type="ORF">GCM10008939_03980</name>
</gene>
<evidence type="ECO:0000313" key="3">
    <source>
        <dbReference type="Proteomes" id="UP000635726"/>
    </source>
</evidence>
<dbReference type="EMBL" id="BMOE01000001">
    <property type="protein sequence ID" value="GGJ63276.1"/>
    <property type="molecule type" value="Genomic_DNA"/>
</dbReference>
<proteinExistence type="inferred from homology"/>
<evidence type="ECO:0000313" key="2">
    <source>
        <dbReference type="EMBL" id="GGJ63276.1"/>
    </source>
</evidence>
<keyword evidence="3" id="KW-1185">Reference proteome</keyword>
<dbReference type="PANTHER" id="PTHR34297">
    <property type="entry name" value="HYPOTHETICAL CYTOSOLIC PROTEIN-RELATED"/>
    <property type="match status" value="1"/>
</dbReference>
<dbReference type="InterPro" id="IPR005531">
    <property type="entry name" value="Asp23"/>
</dbReference>
<comment type="similarity">
    <text evidence="1">Belongs to the asp23 family.</text>
</comment>
<comment type="caution">
    <text evidence="2">The sequence shown here is derived from an EMBL/GenBank/DDBJ whole genome shotgun (WGS) entry which is preliminary data.</text>
</comment>
<dbReference type="Pfam" id="PF03780">
    <property type="entry name" value="Asp23"/>
    <property type="match status" value="1"/>
</dbReference>